<dbReference type="Proteomes" id="UP001142393">
    <property type="component" value="Unassembled WGS sequence"/>
</dbReference>
<feature type="chain" id="PRO_5040787578" description="Secreted protein" evidence="1">
    <location>
        <begin position="24"/>
        <end position="75"/>
    </location>
</feature>
<evidence type="ECO:0000313" key="3">
    <source>
        <dbReference type="Proteomes" id="UP001142393"/>
    </source>
</evidence>
<protein>
    <recommendedName>
        <fullName evidence="4">Secreted protein</fullName>
    </recommendedName>
</protein>
<sequence>MWRYKYCLVFEILISLSASSSDSEQLKRRLCYSSSFLPWDQRTVAEQRLLASFKVTVCERVKVTEAKASLNCLPV</sequence>
<evidence type="ECO:0008006" key="4">
    <source>
        <dbReference type="Google" id="ProtNLM"/>
    </source>
</evidence>
<dbReference type="EMBL" id="JANVFU010000003">
    <property type="protein sequence ID" value="KAJ3748106.1"/>
    <property type="molecule type" value="Genomic_DNA"/>
</dbReference>
<gene>
    <name evidence="2" type="ORF">DFH05DRAFT_885050</name>
</gene>
<keyword evidence="1" id="KW-0732">Signal</keyword>
<evidence type="ECO:0000256" key="1">
    <source>
        <dbReference type="SAM" id="SignalP"/>
    </source>
</evidence>
<evidence type="ECO:0000313" key="2">
    <source>
        <dbReference type="EMBL" id="KAJ3748106.1"/>
    </source>
</evidence>
<comment type="caution">
    <text evidence="2">The sequence shown here is derived from an EMBL/GenBank/DDBJ whole genome shotgun (WGS) entry which is preliminary data.</text>
</comment>
<accession>A0A9W8U119</accession>
<dbReference type="AlphaFoldDB" id="A0A9W8U119"/>
<name>A0A9W8U119_9AGAR</name>
<keyword evidence="3" id="KW-1185">Reference proteome</keyword>
<feature type="signal peptide" evidence="1">
    <location>
        <begin position="1"/>
        <end position="23"/>
    </location>
</feature>
<reference evidence="2 3" key="1">
    <citation type="journal article" date="2023" name="Proc. Natl. Acad. Sci. U.S.A.">
        <title>A global phylogenomic analysis of the shiitake genus Lentinula.</title>
        <authorList>
            <person name="Sierra-Patev S."/>
            <person name="Min B."/>
            <person name="Naranjo-Ortiz M."/>
            <person name="Looney B."/>
            <person name="Konkel Z."/>
            <person name="Slot J.C."/>
            <person name="Sakamoto Y."/>
            <person name="Steenwyk J.L."/>
            <person name="Rokas A."/>
            <person name="Carro J."/>
            <person name="Camarero S."/>
            <person name="Ferreira P."/>
            <person name="Molpeceres G."/>
            <person name="Ruiz-Duenas F.J."/>
            <person name="Serrano A."/>
            <person name="Henrissat B."/>
            <person name="Drula E."/>
            <person name="Hughes K.W."/>
            <person name="Mata J.L."/>
            <person name="Ishikawa N.K."/>
            <person name="Vargas-Isla R."/>
            <person name="Ushijima S."/>
            <person name="Smith C.A."/>
            <person name="Donoghue J."/>
            <person name="Ahrendt S."/>
            <person name="Andreopoulos W."/>
            <person name="He G."/>
            <person name="LaButti K."/>
            <person name="Lipzen A."/>
            <person name="Ng V."/>
            <person name="Riley R."/>
            <person name="Sandor L."/>
            <person name="Barry K."/>
            <person name="Martinez A.T."/>
            <person name="Xiao Y."/>
            <person name="Gibbons J.G."/>
            <person name="Terashima K."/>
            <person name="Grigoriev I.V."/>
            <person name="Hibbett D."/>
        </authorList>
    </citation>
    <scope>NUCLEOTIDE SEQUENCE [LARGE SCALE GENOMIC DNA]</scope>
    <source>
        <strain evidence="2 3">TFB7810</strain>
    </source>
</reference>
<organism evidence="2 3">
    <name type="scientific">Lentinula detonsa</name>
    <dbReference type="NCBI Taxonomy" id="2804962"/>
    <lineage>
        <taxon>Eukaryota</taxon>
        <taxon>Fungi</taxon>
        <taxon>Dikarya</taxon>
        <taxon>Basidiomycota</taxon>
        <taxon>Agaricomycotina</taxon>
        <taxon>Agaricomycetes</taxon>
        <taxon>Agaricomycetidae</taxon>
        <taxon>Agaricales</taxon>
        <taxon>Marasmiineae</taxon>
        <taxon>Omphalotaceae</taxon>
        <taxon>Lentinula</taxon>
    </lineage>
</organism>
<proteinExistence type="predicted"/>